<protein>
    <submittedName>
        <fullName evidence="1">Uncharacterized protein</fullName>
    </submittedName>
</protein>
<organism evidence="1 2">
    <name type="scientific">Brachionus plicatilis</name>
    <name type="common">Marine rotifer</name>
    <name type="synonym">Brachionus muelleri</name>
    <dbReference type="NCBI Taxonomy" id="10195"/>
    <lineage>
        <taxon>Eukaryota</taxon>
        <taxon>Metazoa</taxon>
        <taxon>Spiralia</taxon>
        <taxon>Gnathifera</taxon>
        <taxon>Rotifera</taxon>
        <taxon>Eurotatoria</taxon>
        <taxon>Monogononta</taxon>
        <taxon>Pseudotrocha</taxon>
        <taxon>Ploima</taxon>
        <taxon>Brachionidae</taxon>
        <taxon>Brachionus</taxon>
    </lineage>
</organism>
<accession>A0A3M7SQF4</accession>
<dbReference type="EMBL" id="REGN01000956">
    <property type="protein sequence ID" value="RNA37959.1"/>
    <property type="molecule type" value="Genomic_DNA"/>
</dbReference>
<comment type="caution">
    <text evidence="1">The sequence shown here is derived from an EMBL/GenBank/DDBJ whole genome shotgun (WGS) entry which is preliminary data.</text>
</comment>
<sequence length="86" mass="9902">MKVDAKKKLQKKTESYFYLTLERPRCHNKKYSVQFKTNLLINVTQNKTVFNLKVGLKNPLGALTSNNYGGTWLNYFTAILPSSTQL</sequence>
<dbReference type="Proteomes" id="UP000276133">
    <property type="component" value="Unassembled WGS sequence"/>
</dbReference>
<evidence type="ECO:0000313" key="2">
    <source>
        <dbReference type="Proteomes" id="UP000276133"/>
    </source>
</evidence>
<keyword evidence="2" id="KW-1185">Reference proteome</keyword>
<evidence type="ECO:0000313" key="1">
    <source>
        <dbReference type="EMBL" id="RNA37959.1"/>
    </source>
</evidence>
<gene>
    <name evidence="1" type="ORF">BpHYR1_013281</name>
</gene>
<reference evidence="1 2" key="1">
    <citation type="journal article" date="2018" name="Sci. Rep.">
        <title>Genomic signatures of local adaptation to the degree of environmental predictability in rotifers.</title>
        <authorList>
            <person name="Franch-Gras L."/>
            <person name="Hahn C."/>
            <person name="Garcia-Roger E.M."/>
            <person name="Carmona M.J."/>
            <person name="Serra M."/>
            <person name="Gomez A."/>
        </authorList>
    </citation>
    <scope>NUCLEOTIDE SEQUENCE [LARGE SCALE GENOMIC DNA]</scope>
    <source>
        <strain evidence="1">HYR1</strain>
    </source>
</reference>
<dbReference type="AlphaFoldDB" id="A0A3M7SQF4"/>
<name>A0A3M7SQF4_BRAPC</name>
<proteinExistence type="predicted"/>